<evidence type="ECO:0000256" key="1">
    <source>
        <dbReference type="SAM" id="MobiDB-lite"/>
    </source>
</evidence>
<name>A0A1X0FNV8_MYCNT</name>
<accession>A0A1X0FNV8</accession>
<protein>
    <submittedName>
        <fullName evidence="2">Uncharacterized protein</fullName>
    </submittedName>
</protein>
<dbReference type="AlphaFoldDB" id="A0A1X0FNV8"/>
<organism evidence="2 3">
    <name type="scientific">Mycobacterium mantenii</name>
    <dbReference type="NCBI Taxonomy" id="560555"/>
    <lineage>
        <taxon>Bacteria</taxon>
        <taxon>Bacillati</taxon>
        <taxon>Actinomycetota</taxon>
        <taxon>Actinomycetes</taxon>
        <taxon>Mycobacteriales</taxon>
        <taxon>Mycobacteriaceae</taxon>
        <taxon>Mycobacterium</taxon>
        <taxon>Mycobacterium avium complex (MAC)</taxon>
    </lineage>
</organism>
<dbReference type="EMBL" id="MVHW01000022">
    <property type="protein sequence ID" value="ORB03411.1"/>
    <property type="molecule type" value="Genomic_DNA"/>
</dbReference>
<gene>
    <name evidence="2" type="ORF">BST30_18130</name>
</gene>
<reference evidence="2 3" key="1">
    <citation type="submission" date="2017-02" db="EMBL/GenBank/DDBJ databases">
        <title>The new phylogeny of genus Mycobacterium.</title>
        <authorList>
            <person name="Tortoli E."/>
            <person name="Trovato A."/>
            <person name="Cirillo D.M."/>
        </authorList>
    </citation>
    <scope>NUCLEOTIDE SEQUENCE [LARGE SCALE GENOMIC DNA]</scope>
    <source>
        <strain evidence="2 3">DSM 45255</strain>
    </source>
</reference>
<dbReference type="Proteomes" id="UP000192760">
    <property type="component" value="Unassembled WGS sequence"/>
</dbReference>
<feature type="region of interest" description="Disordered" evidence="1">
    <location>
        <begin position="61"/>
        <end position="84"/>
    </location>
</feature>
<evidence type="ECO:0000313" key="2">
    <source>
        <dbReference type="EMBL" id="ORB03411.1"/>
    </source>
</evidence>
<proteinExistence type="predicted"/>
<comment type="caution">
    <text evidence="2">The sequence shown here is derived from an EMBL/GenBank/DDBJ whole genome shotgun (WGS) entry which is preliminary data.</text>
</comment>
<sequence>MHDEEALFGQVVARLLVESRNARDGFHDNRSRLRKPMTNKIGNAFDSRSAVARTCRDANLCPGRATTATAPRRSMPKPPVPNSG</sequence>
<evidence type="ECO:0000313" key="3">
    <source>
        <dbReference type="Proteomes" id="UP000192760"/>
    </source>
</evidence>